<dbReference type="Pfam" id="PF01459">
    <property type="entry name" value="Porin_3"/>
    <property type="match status" value="1"/>
</dbReference>
<dbReference type="GO" id="GO:0005741">
    <property type="term" value="C:mitochondrial outer membrane"/>
    <property type="evidence" value="ECO:0007669"/>
    <property type="project" value="UniProtKB-SubCell"/>
</dbReference>
<organism evidence="8">
    <name type="scientific">Medicago truncatula</name>
    <name type="common">Barrel medic</name>
    <name type="synonym">Medicago tribuloides</name>
    <dbReference type="NCBI Taxonomy" id="3880"/>
    <lineage>
        <taxon>Eukaryota</taxon>
        <taxon>Viridiplantae</taxon>
        <taxon>Streptophyta</taxon>
        <taxon>Embryophyta</taxon>
        <taxon>Tracheophyta</taxon>
        <taxon>Spermatophyta</taxon>
        <taxon>Magnoliopsida</taxon>
        <taxon>eudicotyledons</taxon>
        <taxon>Gunneridae</taxon>
        <taxon>Pentapetalae</taxon>
        <taxon>rosids</taxon>
        <taxon>fabids</taxon>
        <taxon>Fabales</taxon>
        <taxon>Fabaceae</taxon>
        <taxon>Papilionoideae</taxon>
        <taxon>50 kb inversion clade</taxon>
        <taxon>NPAAA clade</taxon>
        <taxon>Hologalegina</taxon>
        <taxon>IRL clade</taxon>
        <taxon>Trifolieae</taxon>
        <taxon>Medicago</taxon>
    </lineage>
</organism>
<comment type="caution">
    <text evidence="8">The sequence shown here is derived from an EMBL/GenBank/DDBJ whole genome shotgun (WGS) entry which is preliminary data.</text>
</comment>
<evidence type="ECO:0000256" key="2">
    <source>
        <dbReference type="ARBA" id="ARBA00004294"/>
    </source>
</evidence>
<accession>A0A396GUF8</accession>
<protein>
    <submittedName>
        <fullName evidence="8">Putative Porin domain-containing protein</fullName>
    </submittedName>
</protein>
<evidence type="ECO:0000256" key="4">
    <source>
        <dbReference type="ARBA" id="ARBA00022452"/>
    </source>
</evidence>
<evidence type="ECO:0000256" key="5">
    <source>
        <dbReference type="ARBA" id="ARBA00022692"/>
    </source>
</evidence>
<keyword evidence="6" id="KW-1000">Mitochondrion outer membrane</keyword>
<keyword evidence="5" id="KW-0812">Transmembrane</keyword>
<dbReference type="InterPro" id="IPR037930">
    <property type="entry name" value="Tom40"/>
</dbReference>
<evidence type="ECO:0000313" key="8">
    <source>
        <dbReference type="EMBL" id="RHN43841.1"/>
    </source>
</evidence>
<evidence type="ECO:0000256" key="1">
    <source>
        <dbReference type="ARBA" id="ARBA00004141"/>
    </source>
</evidence>
<evidence type="ECO:0000256" key="6">
    <source>
        <dbReference type="ARBA" id="ARBA00022787"/>
    </source>
</evidence>
<reference evidence="8" key="1">
    <citation type="journal article" date="2018" name="Nat. Plants">
        <title>Whole-genome landscape of Medicago truncatula symbiotic genes.</title>
        <authorList>
            <person name="Pecrix Y."/>
            <person name="Gamas P."/>
            <person name="Carrere S."/>
        </authorList>
    </citation>
    <scope>NUCLEOTIDE SEQUENCE</scope>
    <source>
        <tissue evidence="8">Leaves</tissue>
    </source>
</reference>
<dbReference type="GO" id="GO:0008320">
    <property type="term" value="F:protein transmembrane transporter activity"/>
    <property type="evidence" value="ECO:0007669"/>
    <property type="project" value="InterPro"/>
</dbReference>
<gene>
    <name evidence="8" type="ORF">MtrunA17_Chr8g0392211</name>
</gene>
<name>A0A396GUF8_MEDTR</name>
<comment type="subcellular location">
    <subcellularLocation>
        <location evidence="1">Membrane</location>
        <topology evidence="1">Multi-pass membrane protein</topology>
    </subcellularLocation>
    <subcellularLocation>
        <location evidence="2">Mitochondrion outer membrane</location>
    </subcellularLocation>
</comment>
<evidence type="ECO:0000256" key="3">
    <source>
        <dbReference type="ARBA" id="ARBA00022448"/>
    </source>
</evidence>
<keyword evidence="6" id="KW-0496">Mitochondrion</keyword>
<keyword evidence="4" id="KW-1134">Transmembrane beta strand</keyword>
<proteinExistence type="predicted"/>
<dbReference type="InterPro" id="IPR027246">
    <property type="entry name" value="Porin_Euk/Tom40"/>
</dbReference>
<dbReference type="AlphaFoldDB" id="A0A396GUF8"/>
<keyword evidence="3" id="KW-0813">Transport</keyword>
<dbReference type="GO" id="GO:0030150">
    <property type="term" value="P:protein import into mitochondrial matrix"/>
    <property type="evidence" value="ECO:0007669"/>
    <property type="project" value="InterPro"/>
</dbReference>
<dbReference type="Proteomes" id="UP000265566">
    <property type="component" value="Chromosome 8"/>
</dbReference>
<keyword evidence="7" id="KW-0472">Membrane</keyword>
<evidence type="ECO:0000256" key="7">
    <source>
        <dbReference type="ARBA" id="ARBA00023136"/>
    </source>
</evidence>
<sequence length="149" mass="17097">MVPPIPTADDKKVDQKVDHSNLPCPIPFEELHREAMMSLKPELFEGMRFDFTKILNQKFSLNHRYLLLLGRAMTDGRVTARVKYDVFDNLTLKANAQLTSEPHMSQGMINFDYKGKDYRTQFQMGNGALLGASYIQEMEHVDEEVASLK</sequence>
<dbReference type="Gramene" id="rna50471">
    <property type="protein sequence ID" value="RHN43841.1"/>
    <property type="gene ID" value="gene50471"/>
</dbReference>
<dbReference type="PANTHER" id="PTHR10802">
    <property type="entry name" value="MITOCHONDRIAL IMPORT RECEPTOR SUBUNIT TOM40"/>
    <property type="match status" value="1"/>
</dbReference>
<dbReference type="EMBL" id="PSQE01000008">
    <property type="protein sequence ID" value="RHN43841.1"/>
    <property type="molecule type" value="Genomic_DNA"/>
</dbReference>